<dbReference type="Pfam" id="PF04230">
    <property type="entry name" value="PS_pyruv_trans"/>
    <property type="match status" value="1"/>
</dbReference>
<accession>A0A4Y9F3K9</accession>
<dbReference type="InterPro" id="IPR007345">
    <property type="entry name" value="Polysacch_pyruvyl_Trfase"/>
</dbReference>
<dbReference type="EMBL" id="SPQC01000031">
    <property type="protein sequence ID" value="TFU21511.1"/>
    <property type="molecule type" value="Genomic_DNA"/>
</dbReference>
<protein>
    <submittedName>
        <fullName evidence="3">Polysaccharide pyruvyl transferase family protein</fullName>
    </submittedName>
</protein>
<feature type="compositionally biased region" description="Basic and acidic residues" evidence="1">
    <location>
        <begin position="1"/>
        <end position="10"/>
    </location>
</feature>
<keyword evidence="3" id="KW-0808">Transferase</keyword>
<evidence type="ECO:0000256" key="1">
    <source>
        <dbReference type="SAM" id="MobiDB-lite"/>
    </source>
</evidence>
<name>A0A4Y9F3K9_9MICC</name>
<gene>
    <name evidence="3" type="ORF">E4U03_08780</name>
</gene>
<organism evidence="3 4">
    <name type="scientific">Rothia nasimurium</name>
    <dbReference type="NCBI Taxonomy" id="85336"/>
    <lineage>
        <taxon>Bacteria</taxon>
        <taxon>Bacillati</taxon>
        <taxon>Actinomycetota</taxon>
        <taxon>Actinomycetes</taxon>
        <taxon>Micrococcales</taxon>
        <taxon>Micrococcaceae</taxon>
        <taxon>Rothia</taxon>
    </lineage>
</organism>
<dbReference type="AlphaFoldDB" id="A0A4Y9F3K9"/>
<dbReference type="RefSeq" id="WP_135013173.1">
    <property type="nucleotide sequence ID" value="NZ_JADGLK010000031.1"/>
</dbReference>
<evidence type="ECO:0000313" key="3">
    <source>
        <dbReference type="EMBL" id="TFU21511.1"/>
    </source>
</evidence>
<reference evidence="3 4" key="1">
    <citation type="submission" date="2019-03" db="EMBL/GenBank/DDBJ databases">
        <title>Diversity of the mouse oral microbiome.</title>
        <authorList>
            <person name="Joseph S."/>
            <person name="Aduse-Opoku J."/>
            <person name="Curtis M."/>
            <person name="Wade W."/>
            <person name="Hashim A."/>
        </authorList>
    </citation>
    <scope>NUCLEOTIDE SEQUENCE [LARGE SCALE GENOMIC DNA]</scope>
    <source>
        <strain evidence="4">irhom_31</strain>
    </source>
</reference>
<evidence type="ECO:0000313" key="4">
    <source>
        <dbReference type="Proteomes" id="UP000297951"/>
    </source>
</evidence>
<comment type="caution">
    <text evidence="3">The sequence shown here is derived from an EMBL/GenBank/DDBJ whole genome shotgun (WGS) entry which is preliminary data.</text>
</comment>
<evidence type="ECO:0000259" key="2">
    <source>
        <dbReference type="Pfam" id="PF04230"/>
    </source>
</evidence>
<dbReference type="GO" id="GO:0016740">
    <property type="term" value="F:transferase activity"/>
    <property type="evidence" value="ECO:0007669"/>
    <property type="project" value="UniProtKB-KW"/>
</dbReference>
<dbReference type="Proteomes" id="UP000297951">
    <property type="component" value="Unassembled WGS sequence"/>
</dbReference>
<dbReference type="OrthoDB" id="8444043at2"/>
<feature type="region of interest" description="Disordered" evidence="1">
    <location>
        <begin position="1"/>
        <end position="29"/>
    </location>
</feature>
<feature type="domain" description="Polysaccharide pyruvyl transferase" evidence="2">
    <location>
        <begin position="43"/>
        <end position="236"/>
    </location>
</feature>
<sequence length="394" mass="43823">MLNKFLRKDSPTPPTPVPAPAEHKETPAPGKPIYLISMAGYPNYGDELITLRWLQYLAATHPTTEVWLDVREPGHATSLFKHAHPKLHVTNTLFRAIHEHLHGDPRTPADKIRELSTPNYDLGVIDLREAGTLHLLGGGYINSLWPENQLLVEAMRATRDISGARLFATGQGLTPRDDETFEDFDHVSVRDLPSAEALGLETGLDDALLLPPGQSPASALQTGRPGELYLCIQKDALEPGAHEAMLAFARAQIEHFGIPKERTYYVEAIPGNDYAGYDALSDLVADDGFIPFSRFWRENFAYGPHQVWITSRFHHHLTGALHGARGIALNGHPGYYDVKHQSVLNLGSNWKLVSPLSDPQSPLDLTDLTAPRSFIHHIRAKRQEAQELYPSRPL</sequence>
<proteinExistence type="predicted"/>